<gene>
    <name evidence="1" type="ORF">HUG12_14260</name>
</gene>
<evidence type="ECO:0000313" key="2">
    <source>
        <dbReference type="Proteomes" id="UP000509626"/>
    </source>
</evidence>
<accession>A0A7D5LBX3</accession>
<evidence type="ECO:0000313" key="1">
    <source>
        <dbReference type="EMBL" id="QLG62827.1"/>
    </source>
</evidence>
<reference evidence="1 2" key="1">
    <citation type="submission" date="2020-06" db="EMBL/GenBank/DDBJ databases">
        <title>NJ-3-1, isolated from saline soil.</title>
        <authorList>
            <person name="Cui H.L."/>
            <person name="Shi X."/>
        </authorList>
    </citation>
    <scope>NUCLEOTIDE SEQUENCE [LARGE SCALE GENOMIC DNA]</scope>
    <source>
        <strain evidence="1 2">NJ-3-1</strain>
    </source>
</reference>
<dbReference type="GeneID" id="56038645"/>
<dbReference type="Proteomes" id="UP000509626">
    <property type="component" value="Chromosome"/>
</dbReference>
<dbReference type="AlphaFoldDB" id="A0A7D5LBX3"/>
<organism evidence="1 2">
    <name type="scientific">Halorarum salinum</name>
    <dbReference type="NCBI Taxonomy" id="2743089"/>
    <lineage>
        <taxon>Archaea</taxon>
        <taxon>Methanobacteriati</taxon>
        <taxon>Methanobacteriota</taxon>
        <taxon>Stenosarchaea group</taxon>
        <taxon>Halobacteria</taxon>
        <taxon>Halobacteriales</taxon>
        <taxon>Haloferacaceae</taxon>
        <taxon>Halorarum</taxon>
    </lineage>
</organism>
<proteinExistence type="predicted"/>
<keyword evidence="2" id="KW-1185">Reference proteome</keyword>
<dbReference type="EMBL" id="CP058579">
    <property type="protein sequence ID" value="QLG62827.1"/>
    <property type="molecule type" value="Genomic_DNA"/>
</dbReference>
<dbReference type="KEGG" id="halu:HUG12_14260"/>
<protein>
    <submittedName>
        <fullName evidence="1">Uncharacterized protein</fullName>
    </submittedName>
</protein>
<dbReference type="RefSeq" id="WP_179269412.1">
    <property type="nucleotide sequence ID" value="NZ_CP058579.1"/>
</dbReference>
<name>A0A7D5LBX3_9EURY</name>
<sequence length="72" mass="8254">MTDVLPTTVHNLERDDRSPCCDAQLVLVSPPNGYECRECYERYDLDDGPDQCQTVMDNGEVCGRDRPCQYHD</sequence>